<protein>
    <submittedName>
        <fullName evidence="2">Uncharacterized protein</fullName>
    </submittedName>
</protein>
<dbReference type="EMBL" id="JAUPFM010000001">
    <property type="protein sequence ID" value="KAK2863520.1"/>
    <property type="molecule type" value="Genomic_DNA"/>
</dbReference>
<sequence length="99" mass="10827">MVQRNGGSYYTHEMFQEAERAIREEMARLQKENANMRHEEVRKKAERENHCIRAFVVGTAETCGAIAGGFLGNGGAAGAGVAKLFDDKCGGEMTEKVTC</sequence>
<evidence type="ECO:0000256" key="1">
    <source>
        <dbReference type="SAM" id="Coils"/>
    </source>
</evidence>
<evidence type="ECO:0000313" key="3">
    <source>
        <dbReference type="Proteomes" id="UP001187415"/>
    </source>
</evidence>
<dbReference type="Proteomes" id="UP001187415">
    <property type="component" value="Unassembled WGS sequence"/>
</dbReference>
<comment type="caution">
    <text evidence="2">The sequence shown here is derived from an EMBL/GenBank/DDBJ whole genome shotgun (WGS) entry which is preliminary data.</text>
</comment>
<proteinExistence type="predicted"/>
<accession>A0AA88NS87</accession>
<gene>
    <name evidence="2" type="ORF">Q5P01_003053</name>
</gene>
<evidence type="ECO:0000313" key="2">
    <source>
        <dbReference type="EMBL" id="KAK2863520.1"/>
    </source>
</evidence>
<feature type="coiled-coil region" evidence="1">
    <location>
        <begin position="12"/>
        <end position="49"/>
    </location>
</feature>
<dbReference type="AlphaFoldDB" id="A0AA88NS87"/>
<name>A0AA88NS87_CHASR</name>
<organism evidence="2 3">
    <name type="scientific">Channa striata</name>
    <name type="common">Snakehead murrel</name>
    <name type="synonym">Ophicephalus striatus</name>
    <dbReference type="NCBI Taxonomy" id="64152"/>
    <lineage>
        <taxon>Eukaryota</taxon>
        <taxon>Metazoa</taxon>
        <taxon>Chordata</taxon>
        <taxon>Craniata</taxon>
        <taxon>Vertebrata</taxon>
        <taxon>Euteleostomi</taxon>
        <taxon>Actinopterygii</taxon>
        <taxon>Neopterygii</taxon>
        <taxon>Teleostei</taxon>
        <taxon>Neoteleostei</taxon>
        <taxon>Acanthomorphata</taxon>
        <taxon>Anabantaria</taxon>
        <taxon>Anabantiformes</taxon>
        <taxon>Channoidei</taxon>
        <taxon>Channidae</taxon>
        <taxon>Channa</taxon>
    </lineage>
</organism>
<keyword evidence="1" id="KW-0175">Coiled coil</keyword>
<reference evidence="2" key="1">
    <citation type="submission" date="2023-07" db="EMBL/GenBank/DDBJ databases">
        <title>Chromosome-level Genome Assembly of Striped Snakehead (Channa striata).</title>
        <authorList>
            <person name="Liu H."/>
        </authorList>
    </citation>
    <scope>NUCLEOTIDE SEQUENCE</scope>
    <source>
        <strain evidence="2">Gz</strain>
        <tissue evidence="2">Muscle</tissue>
    </source>
</reference>
<keyword evidence="3" id="KW-1185">Reference proteome</keyword>